<dbReference type="SUPFAM" id="SSF49464">
    <property type="entry name" value="Carboxypeptidase regulatory domain-like"/>
    <property type="match status" value="1"/>
</dbReference>
<comment type="caution">
    <text evidence="2">The sequence shown here is derived from an EMBL/GenBank/DDBJ whole genome shotgun (WGS) entry which is preliminary data.</text>
</comment>
<name>G6AVH0_9BACT</name>
<dbReference type="AlphaFoldDB" id="G6AVH0"/>
<dbReference type="InterPro" id="IPR008969">
    <property type="entry name" value="CarboxyPept-like_regulatory"/>
</dbReference>
<sequence length="783" mass="88116">MKQAKSSNMKEKVIFTTALCLSTMTQMMAQNITGKVMNTKGEPLAFANVVLLNRTDSAFVKGAVSGEDGSFVIDSSCNSGIIKVTSIGYKTVCKDCEGENVGIIKMEDDSETLGEVVVKSSLPKTILKHGGMTTIVAGSVLEKAGTMEHLLDRIPKVSAQNGSIKVFGRGEPVIYINGRQMRDKSELDRLQSDNIKSVEVITNPGARYAASTRAVIRITTKKILGDGFGFDASTTGEYDEKKNFGGFAQLNMNYRKNGLDLGAYAFGAKQYQPNNQDLQQNTYLDKTWNQKSKNRQVGMVEAMNFRLDASYQLDANNSIGANFGFLRNPKQTCDANMTTSIWQDDEQTETSDSHANFFEQKSTLSSNVYYVGKIGKLGIDFNADWLWSKNNEDVVTKEQYQEVGMDAQSQTVHSLTDKKYRLLASKLVLSYPLLGGELSLGGEYSNTHRTSKYQVVPTNFVSDDDSRITESMASSFLAYSRDFGNVSMEAGLRYEYIDFNYYEYGKYVPGQSKSYGNWFPSISLSMPVGKVQMQLSYATDIDRPSYHYLRSGIQYDNRYTYETGNPFLVSEISKNLNYELAYKWLTFDMTYSHTSHTMMSNVETYKDNPAIGLLKPVNGKAYNHVDASINLRPSFGIWYPSFTASLVKQWLDMDAHDGKISNKPMAVFRFNNTFNTKLAMLTWMMSYTTKGYGRNIYSYKPRFCTNVSVYKAFLKDRLSFQLFVYDLFGTDDIHMSAHYGKMKELISDIQSTSKVSLTVRYKFNTTRSKYKGTGAGKSQKNRM</sequence>
<accession>G6AVH0</accession>
<dbReference type="Proteomes" id="UP000004407">
    <property type="component" value="Unassembled WGS sequence"/>
</dbReference>
<dbReference type="HOGENOM" id="CLU_017617_3_0_10"/>
<dbReference type="PATRIC" id="fig|1002367.3.peg.481"/>
<evidence type="ECO:0000313" key="3">
    <source>
        <dbReference type="Proteomes" id="UP000004407"/>
    </source>
</evidence>
<evidence type="ECO:0000259" key="1">
    <source>
        <dbReference type="Pfam" id="PF14905"/>
    </source>
</evidence>
<dbReference type="SUPFAM" id="SSF56935">
    <property type="entry name" value="Porins"/>
    <property type="match status" value="1"/>
</dbReference>
<gene>
    <name evidence="2" type="ORF">HMPREF0673_00605</name>
</gene>
<dbReference type="eggNOG" id="COG4773">
    <property type="taxonomic scope" value="Bacteria"/>
</dbReference>
<dbReference type="InterPro" id="IPR037066">
    <property type="entry name" value="Plug_dom_sf"/>
</dbReference>
<dbReference type="eggNOG" id="COG4772">
    <property type="taxonomic scope" value="Bacteria"/>
</dbReference>
<dbReference type="Pfam" id="PF14905">
    <property type="entry name" value="OMP_b-brl_3"/>
    <property type="match status" value="1"/>
</dbReference>
<organism evidence="2 3">
    <name type="scientific">Leyella stercorea DSM 18206</name>
    <dbReference type="NCBI Taxonomy" id="1002367"/>
    <lineage>
        <taxon>Bacteria</taxon>
        <taxon>Pseudomonadati</taxon>
        <taxon>Bacteroidota</taxon>
        <taxon>Bacteroidia</taxon>
        <taxon>Bacteroidales</taxon>
        <taxon>Prevotellaceae</taxon>
        <taxon>Leyella</taxon>
    </lineage>
</organism>
<evidence type="ECO:0000313" key="2">
    <source>
        <dbReference type="EMBL" id="EHJ41597.1"/>
    </source>
</evidence>
<protein>
    <recommendedName>
        <fullName evidence="1">Outer membrane protein beta-barrel domain-containing protein</fullName>
    </recommendedName>
</protein>
<dbReference type="EMBL" id="AFZZ01000056">
    <property type="protein sequence ID" value="EHJ41597.1"/>
    <property type="molecule type" value="Genomic_DNA"/>
</dbReference>
<feature type="domain" description="Outer membrane protein beta-barrel" evidence="1">
    <location>
        <begin position="378"/>
        <end position="761"/>
    </location>
</feature>
<dbReference type="InterPro" id="IPR041700">
    <property type="entry name" value="OMP_b-brl_3"/>
</dbReference>
<dbReference type="Gene3D" id="2.170.130.10">
    <property type="entry name" value="TonB-dependent receptor, plug domain"/>
    <property type="match status" value="1"/>
</dbReference>
<proteinExistence type="predicted"/>
<reference evidence="2 3" key="1">
    <citation type="submission" date="2011-08" db="EMBL/GenBank/DDBJ databases">
        <authorList>
            <person name="Weinstock G."/>
            <person name="Sodergren E."/>
            <person name="Clifton S."/>
            <person name="Fulton L."/>
            <person name="Fulton B."/>
            <person name="Courtney L."/>
            <person name="Fronick C."/>
            <person name="Harrison M."/>
            <person name="Strong C."/>
            <person name="Farmer C."/>
            <person name="Delahaunty K."/>
            <person name="Markovic C."/>
            <person name="Hall O."/>
            <person name="Minx P."/>
            <person name="Tomlinson C."/>
            <person name="Mitreva M."/>
            <person name="Hou S."/>
            <person name="Chen J."/>
            <person name="Wollam A."/>
            <person name="Pepin K.H."/>
            <person name="Johnson M."/>
            <person name="Bhonagiri V."/>
            <person name="Zhang X."/>
            <person name="Suruliraj S."/>
            <person name="Warren W."/>
            <person name="Chinwalla A."/>
            <person name="Mardis E.R."/>
            <person name="Wilson R.K."/>
        </authorList>
    </citation>
    <scope>NUCLEOTIDE SEQUENCE [LARGE SCALE GENOMIC DNA]</scope>
    <source>
        <strain evidence="2 3">DSM 18206</strain>
    </source>
</reference>